<reference evidence="4" key="3">
    <citation type="submission" date="2018-07" db="EMBL/GenBank/DDBJ databases">
        <title>WGS assembly of Glycine max.</title>
        <authorList>
            <person name="Schmutz J."/>
            <person name="Cannon S."/>
            <person name="Schlueter J."/>
            <person name="Ma J."/>
            <person name="Mitros T."/>
            <person name="Nelson W."/>
            <person name="Hyten D."/>
            <person name="Song Q."/>
            <person name="Thelen J."/>
            <person name="Cheng J."/>
            <person name="Xu D."/>
            <person name="Hellsten U."/>
            <person name="May G."/>
            <person name="Yu Y."/>
            <person name="Sakurai T."/>
            <person name="Umezawa T."/>
            <person name="Bhattacharyya M."/>
            <person name="Sandhu D."/>
            <person name="Valliyodan B."/>
            <person name="Lindquist E."/>
            <person name="Peto M."/>
            <person name="Grant D."/>
            <person name="Shu S."/>
            <person name="Goodstein D."/>
            <person name="Barry K."/>
            <person name="Futrell-Griggs M."/>
            <person name="Abernathy B."/>
            <person name="Du J."/>
            <person name="Tian Z."/>
            <person name="Zhu L."/>
            <person name="Gill N."/>
            <person name="Joshi T."/>
            <person name="Libault M."/>
            <person name="Sethuraman A."/>
            <person name="Zhang X."/>
            <person name="Shinozaki K."/>
            <person name="Nguyen H."/>
            <person name="Wing R."/>
            <person name="Cregan P."/>
            <person name="Specht J."/>
            <person name="Grimwood J."/>
            <person name="Rokhsar D."/>
            <person name="Stacey G."/>
            <person name="Shoemaker R."/>
            <person name="Jackson S."/>
        </authorList>
    </citation>
    <scope>NUCLEOTIDE SEQUENCE</scope>
    <source>
        <tissue evidence="4">Callus</tissue>
    </source>
</reference>
<dbReference type="EMBL" id="CM000840">
    <property type="protein sequence ID" value="KRH48079.1"/>
    <property type="molecule type" value="Genomic_DNA"/>
</dbReference>
<dbReference type="FunFam" id="3.40.50.2000:FF:000088">
    <property type="entry name" value="Glycosyltransferase"/>
    <property type="match status" value="2"/>
</dbReference>
<dbReference type="Gramene" id="KRH48079">
    <property type="protein sequence ID" value="KRH48079"/>
    <property type="gene ID" value="GLYMA_07G067300"/>
</dbReference>
<dbReference type="InterPro" id="IPR002213">
    <property type="entry name" value="UDP_glucos_trans"/>
</dbReference>
<keyword evidence="3" id="KW-0808">Transferase</keyword>
<evidence type="ECO:0000256" key="2">
    <source>
        <dbReference type="ARBA" id="ARBA00022676"/>
    </source>
</evidence>
<dbReference type="InterPro" id="IPR050481">
    <property type="entry name" value="UDP-glycosyltransf_plant"/>
</dbReference>
<evidence type="ECO:0000313" key="5">
    <source>
        <dbReference type="EnsemblPlants" id="KRH48079"/>
    </source>
</evidence>
<keyword evidence="6" id="KW-1185">Reference proteome</keyword>
<dbReference type="SMR" id="A0A0R0JB13"/>
<dbReference type="CDD" id="cd03784">
    <property type="entry name" value="GT1_Gtf-like"/>
    <property type="match status" value="2"/>
</dbReference>
<dbReference type="EnsemblPlants" id="KRH48079">
    <property type="protein sequence ID" value="KRH48079"/>
    <property type="gene ID" value="GLYMA_07G067300"/>
</dbReference>
<dbReference type="Proteomes" id="UP000008827">
    <property type="component" value="Chromosome 7"/>
</dbReference>
<protein>
    <recommendedName>
        <fullName evidence="7">UDP-glycosyltransferases domain-containing protein</fullName>
    </recommendedName>
</protein>
<evidence type="ECO:0000256" key="1">
    <source>
        <dbReference type="ARBA" id="ARBA00009995"/>
    </source>
</evidence>
<dbReference type="OMA" id="SSAMDYP"/>
<sequence>MFGREHMQQAHLGNMAENPIRVTMIPWSAFGHLIPFFKLSIALAKAGVHVSFISTPKNIQRLPKIPSTLSHLVHFVELPLPSLDNDILPEGAEATVDIPFEKHEYLKAALDKLQDAVKQFVANQLPDWIICDFNPHWVVDIAQEFQVKLILFSILSATGTTFIVPPGTRAGHLSPESLTAPPEWVTFPSSVAFRIHEAIHFCAGFDKVNSSGVSDFERVIKIHDASKAVIFRSCYEIEGEYLNAYQKLFEKPMIPIGLLPVERGVVDGCSDNIFEWLDKQASKSVVFVGFGSELKLSKDQVFEIAYGLEESQLPFLWALRKPSWESNDGYSLPVGFIERTSNRGRVCKGWIPQLEILAHSSIGGSLFHSGWGSVIENLQFGNTLVLLPFNIEQPLNARFLVEKRLAIEVKRNEDGSFTRNDIAASLRQAMVLEEGKKIRNNTREAAAIVGNLKLHQDHYNPIRVTMIPWSAFGHLIPFFKLSIALAKAGVHVSFISTPKNIQRLPKIPSTLSHLVHFVELPLPSLDNDILPEGAEATLDIPFEKHEYLKAAYDKLQDAVKQFVANQLPDWIICDFNPHWVVDIAQEFQVKLILFVIISATGATFIGPPGTRTGPLSPESLTAPPEWVTFPSSVAFRKHEAIHFCAGSYKVSSSGVSDFERIIKLHGASKAVLFRSCYEIEGEYLNAFQKLVEKPVIPIGLLPVERQVVDGCSDTIFEWLDKQASKSVVFVGFGSELKLSKDQVFEIAYGLEESQLPFLWALRKPSWESNDEYSLPVGFIERTSNRGSVCKGWIPQLEILAHSSIGGSLFHSGLGSVIENLQFGHTLVVLPFNIDQPLIARFLVEKGLAIEVKRNEDGSFTRNDIAASLRQAMVLEEGKKIRNNTREAAAIVGNLKLHQDHYVAAFVQFLKNGIWKPI</sequence>
<dbReference type="SUPFAM" id="SSF53756">
    <property type="entry name" value="UDP-Glycosyltransferase/glycogen phosphorylase"/>
    <property type="match status" value="2"/>
</dbReference>
<dbReference type="STRING" id="3847.A0A0R0JB13"/>
<reference evidence="4 5" key="1">
    <citation type="journal article" date="2010" name="Nature">
        <title>Genome sequence of the palaeopolyploid soybean.</title>
        <authorList>
            <person name="Schmutz J."/>
            <person name="Cannon S.B."/>
            <person name="Schlueter J."/>
            <person name="Ma J."/>
            <person name="Mitros T."/>
            <person name="Nelson W."/>
            <person name="Hyten D.L."/>
            <person name="Song Q."/>
            <person name="Thelen J.J."/>
            <person name="Cheng J."/>
            <person name="Xu D."/>
            <person name="Hellsten U."/>
            <person name="May G.D."/>
            <person name="Yu Y."/>
            <person name="Sakurai T."/>
            <person name="Umezawa T."/>
            <person name="Bhattacharyya M.K."/>
            <person name="Sandhu D."/>
            <person name="Valliyodan B."/>
            <person name="Lindquist E."/>
            <person name="Peto M."/>
            <person name="Grant D."/>
            <person name="Shu S."/>
            <person name="Goodstein D."/>
            <person name="Barry K."/>
            <person name="Futrell-Griggs M."/>
            <person name="Abernathy B."/>
            <person name="Du J."/>
            <person name="Tian Z."/>
            <person name="Zhu L."/>
            <person name="Gill N."/>
            <person name="Joshi T."/>
            <person name="Libault M."/>
            <person name="Sethuraman A."/>
            <person name="Zhang X.-C."/>
            <person name="Shinozaki K."/>
            <person name="Nguyen H.T."/>
            <person name="Wing R.A."/>
            <person name="Cregan P."/>
            <person name="Specht J."/>
            <person name="Grimwood J."/>
            <person name="Rokhsar D."/>
            <person name="Stacey G."/>
            <person name="Shoemaker R.C."/>
            <person name="Jackson S.A."/>
        </authorList>
    </citation>
    <scope>NUCLEOTIDE SEQUENCE</scope>
    <source>
        <strain evidence="5">cv. Williams 82</strain>
        <tissue evidence="4">Callus</tissue>
    </source>
</reference>
<proteinExistence type="inferred from homology"/>
<gene>
    <name evidence="4" type="ORF">GLYMA_07G067300</name>
</gene>
<dbReference type="PANTHER" id="PTHR48049:SF57">
    <property type="entry name" value="UDP-GLYCOSYLTRANSFERASE 91C1-LIKE"/>
    <property type="match status" value="1"/>
</dbReference>
<accession>A0A0R0JB13</accession>
<evidence type="ECO:0000313" key="4">
    <source>
        <dbReference type="EMBL" id="KRH48079.1"/>
    </source>
</evidence>
<dbReference type="GO" id="GO:0035251">
    <property type="term" value="F:UDP-glucosyltransferase activity"/>
    <property type="evidence" value="ECO:0000318"/>
    <property type="project" value="GO_Central"/>
</dbReference>
<dbReference type="FunFam" id="3.40.50.2000:FF:000037">
    <property type="entry name" value="Glycosyltransferase"/>
    <property type="match status" value="2"/>
</dbReference>
<evidence type="ECO:0000256" key="3">
    <source>
        <dbReference type="ARBA" id="ARBA00022679"/>
    </source>
</evidence>
<evidence type="ECO:0008006" key="7">
    <source>
        <dbReference type="Google" id="ProtNLM"/>
    </source>
</evidence>
<dbReference type="InParanoid" id="A0A0R0JB13"/>
<name>A0A0R0JB13_SOYBN</name>
<keyword evidence="2" id="KW-0328">Glycosyltransferase</keyword>
<organism evidence="4">
    <name type="scientific">Glycine max</name>
    <name type="common">Soybean</name>
    <name type="synonym">Glycine hispida</name>
    <dbReference type="NCBI Taxonomy" id="3847"/>
    <lineage>
        <taxon>Eukaryota</taxon>
        <taxon>Viridiplantae</taxon>
        <taxon>Streptophyta</taxon>
        <taxon>Embryophyta</taxon>
        <taxon>Tracheophyta</taxon>
        <taxon>Spermatophyta</taxon>
        <taxon>Magnoliopsida</taxon>
        <taxon>eudicotyledons</taxon>
        <taxon>Gunneridae</taxon>
        <taxon>Pentapetalae</taxon>
        <taxon>rosids</taxon>
        <taxon>fabids</taxon>
        <taxon>Fabales</taxon>
        <taxon>Fabaceae</taxon>
        <taxon>Papilionoideae</taxon>
        <taxon>50 kb inversion clade</taxon>
        <taxon>NPAAA clade</taxon>
        <taxon>indigoferoid/millettioid clade</taxon>
        <taxon>Phaseoleae</taxon>
        <taxon>Glycine</taxon>
        <taxon>Glycine subgen. Soja</taxon>
    </lineage>
</organism>
<dbReference type="PANTHER" id="PTHR48049">
    <property type="entry name" value="GLYCOSYLTRANSFERASE"/>
    <property type="match status" value="1"/>
</dbReference>
<evidence type="ECO:0000313" key="6">
    <source>
        <dbReference type="Proteomes" id="UP000008827"/>
    </source>
</evidence>
<comment type="similarity">
    <text evidence="1">Belongs to the UDP-glycosyltransferase family.</text>
</comment>
<dbReference type="PaxDb" id="3847-GLYMA07G07340.2"/>
<dbReference type="Pfam" id="PF00201">
    <property type="entry name" value="UDPGT"/>
    <property type="match status" value="2"/>
</dbReference>
<dbReference type="AlphaFoldDB" id="A0A0R0JB13"/>
<dbReference type="Gene3D" id="3.40.50.2000">
    <property type="entry name" value="Glycogen Phosphorylase B"/>
    <property type="match status" value="4"/>
</dbReference>
<reference evidence="5" key="2">
    <citation type="submission" date="2018-02" db="UniProtKB">
        <authorList>
            <consortium name="EnsemblPlants"/>
        </authorList>
    </citation>
    <scope>IDENTIFICATION</scope>
    <source>
        <strain evidence="5">Williams 82</strain>
    </source>
</reference>